<keyword evidence="1" id="KW-0175">Coiled coil</keyword>
<sequence length="357" mass="41876">MDDEFGGFEAAPCSVEPKSHKNPSSHSKENLPEWILNQTKSLSVSPNPQSGDLIENLMEELARTKEQLLDQKTNYIQLQTKQRQEDSHNNDLLNQFQAIMNQALKQQRDIMTKEFRQAQHEQELSLIEKIREINIKFEQNLNEKFECKLAEFQETLIKHYESEFEDLELKIKFLIDKQLKEVNSKEKDKLKQDFDNLESNLRQHNEKIVQKSFQSQADLFKDQIRSTVLQEHLIHKDLISNKLEKLFRDSEEKRRKTNILFARHMSSLNFFVGNAQKQMDIIKDAYKDMLKNKEILDYYGDEKSGLNNFQTNATSNYSLSNLVGIIDPILNTSQDKSPSKDNLFEMPDDLNDEELLS</sequence>
<dbReference type="EMBL" id="CAJNOC010004117">
    <property type="protein sequence ID" value="CAF1010110.1"/>
    <property type="molecule type" value="Genomic_DNA"/>
</dbReference>
<evidence type="ECO:0000313" key="3">
    <source>
        <dbReference type="EMBL" id="CAF1010110.1"/>
    </source>
</evidence>
<dbReference type="AlphaFoldDB" id="A0A814HIH8"/>
<evidence type="ECO:0000256" key="2">
    <source>
        <dbReference type="SAM" id="MobiDB-lite"/>
    </source>
</evidence>
<evidence type="ECO:0000256" key="1">
    <source>
        <dbReference type="SAM" id="Coils"/>
    </source>
</evidence>
<dbReference type="OrthoDB" id="10397057at2759"/>
<feature type="coiled-coil region" evidence="1">
    <location>
        <begin position="54"/>
        <end position="207"/>
    </location>
</feature>
<keyword evidence="4" id="KW-1185">Reference proteome</keyword>
<dbReference type="Proteomes" id="UP000663879">
    <property type="component" value="Unassembled WGS sequence"/>
</dbReference>
<comment type="caution">
    <text evidence="3">The sequence shown here is derived from an EMBL/GenBank/DDBJ whole genome shotgun (WGS) entry which is preliminary data.</text>
</comment>
<organism evidence="3 4">
    <name type="scientific">Brachionus calyciflorus</name>
    <dbReference type="NCBI Taxonomy" id="104777"/>
    <lineage>
        <taxon>Eukaryota</taxon>
        <taxon>Metazoa</taxon>
        <taxon>Spiralia</taxon>
        <taxon>Gnathifera</taxon>
        <taxon>Rotifera</taxon>
        <taxon>Eurotatoria</taxon>
        <taxon>Monogononta</taxon>
        <taxon>Pseudotrocha</taxon>
        <taxon>Ploima</taxon>
        <taxon>Brachionidae</taxon>
        <taxon>Brachionus</taxon>
    </lineage>
</organism>
<proteinExistence type="predicted"/>
<accession>A0A814HIH8</accession>
<feature type="region of interest" description="Disordered" evidence="2">
    <location>
        <begin position="333"/>
        <end position="357"/>
    </location>
</feature>
<name>A0A814HIH8_9BILA</name>
<feature type="region of interest" description="Disordered" evidence="2">
    <location>
        <begin position="1"/>
        <end position="32"/>
    </location>
</feature>
<reference evidence="3" key="1">
    <citation type="submission" date="2021-02" db="EMBL/GenBank/DDBJ databases">
        <authorList>
            <person name="Nowell W R."/>
        </authorList>
    </citation>
    <scope>NUCLEOTIDE SEQUENCE</scope>
    <source>
        <strain evidence="3">Ploen Becks lab</strain>
    </source>
</reference>
<evidence type="ECO:0000313" key="4">
    <source>
        <dbReference type="Proteomes" id="UP000663879"/>
    </source>
</evidence>
<gene>
    <name evidence="3" type="ORF">OXX778_LOCUS16849</name>
</gene>
<feature type="compositionally biased region" description="Acidic residues" evidence="2">
    <location>
        <begin position="346"/>
        <end position="357"/>
    </location>
</feature>
<protein>
    <submittedName>
        <fullName evidence="3">Uncharacterized protein</fullName>
    </submittedName>
</protein>